<sequence>MKKFFSALALLTLLAPSVKGADWFETNTPLTQVHRYLLNKDLEAMYNALVEVWQHKQSKSIKSHINRVFLQSLEVDCGKGLSSEPLPVWLRSVTISQQSAQSPGRDTFTTSVDIDSLSKINQIQLLKWVDKKISNDSEGYETIKGDAVNKFSRYGIRYNLAGPLEVGLYSIQVTLESGESWNQWLIFSDQALKQSVRWAAKDKWRIEKNALLNPYCPLPKLEVALYDYVDGKYTQVWGKEYESEYPSQLEAKDIEPDRYVIAVSIKQSRWQGPILFVRSQIISKTLDVSPEE</sequence>
<accession>A0A9X2AYW3</accession>
<evidence type="ECO:0000313" key="2">
    <source>
        <dbReference type="EMBL" id="MCJ2377157.1"/>
    </source>
</evidence>
<gene>
    <name evidence="2" type="ORF">LNL84_09985</name>
</gene>
<comment type="caution">
    <text evidence="2">The sequence shown here is derived from an EMBL/GenBank/DDBJ whole genome shotgun (WGS) entry which is preliminary data.</text>
</comment>
<protein>
    <submittedName>
        <fullName evidence="2">DUF2861 family protein</fullName>
    </submittedName>
</protein>
<keyword evidence="1" id="KW-0732">Signal</keyword>
<keyword evidence="3" id="KW-1185">Reference proteome</keyword>
<proteinExistence type="predicted"/>
<feature type="chain" id="PRO_5040770906" evidence="1">
    <location>
        <begin position="21"/>
        <end position="292"/>
    </location>
</feature>
<organism evidence="2 3">
    <name type="scientific">Vibrio gelatinilyticus</name>
    <dbReference type="NCBI Taxonomy" id="2893468"/>
    <lineage>
        <taxon>Bacteria</taxon>
        <taxon>Pseudomonadati</taxon>
        <taxon>Pseudomonadota</taxon>
        <taxon>Gammaproteobacteria</taxon>
        <taxon>Vibrionales</taxon>
        <taxon>Vibrionaceae</taxon>
        <taxon>Vibrio</taxon>
    </lineage>
</organism>
<dbReference type="Pfam" id="PF11060">
    <property type="entry name" value="DUF2861"/>
    <property type="match status" value="1"/>
</dbReference>
<evidence type="ECO:0000313" key="3">
    <source>
        <dbReference type="Proteomes" id="UP001139488"/>
    </source>
</evidence>
<evidence type="ECO:0000256" key="1">
    <source>
        <dbReference type="SAM" id="SignalP"/>
    </source>
</evidence>
<reference evidence="2" key="1">
    <citation type="submission" date="2021-11" db="EMBL/GenBank/DDBJ databases">
        <title>Vibrio ZSDE26 sp. nov. and Vibrio ZSDZ34 sp. nov., isolated from coastal seawater in Qingdao.</title>
        <authorList>
            <person name="Zhang P."/>
        </authorList>
    </citation>
    <scope>NUCLEOTIDE SEQUENCE</scope>
    <source>
        <strain evidence="2">ZSDZ34</strain>
    </source>
</reference>
<feature type="signal peptide" evidence="1">
    <location>
        <begin position="1"/>
        <end position="20"/>
    </location>
</feature>
<name>A0A9X2AYW3_9VIBR</name>
<dbReference type="EMBL" id="JAJNNZ010000006">
    <property type="protein sequence ID" value="MCJ2377157.1"/>
    <property type="molecule type" value="Genomic_DNA"/>
</dbReference>
<dbReference type="InterPro" id="IPR021290">
    <property type="entry name" value="DUF2861"/>
</dbReference>
<dbReference type="AlphaFoldDB" id="A0A9X2AYW3"/>
<dbReference type="RefSeq" id="WP_244357095.1">
    <property type="nucleotide sequence ID" value="NZ_JAJNNZ010000006.1"/>
</dbReference>
<dbReference type="Proteomes" id="UP001139488">
    <property type="component" value="Unassembled WGS sequence"/>
</dbReference>